<evidence type="ECO:0000256" key="1">
    <source>
        <dbReference type="SAM" id="Coils"/>
    </source>
</evidence>
<dbReference type="Proteomes" id="UP000561326">
    <property type="component" value="Unassembled WGS sequence"/>
</dbReference>
<comment type="caution">
    <text evidence="3">The sequence shown here is derived from an EMBL/GenBank/DDBJ whole genome shotgun (WGS) entry which is preliminary data.</text>
</comment>
<evidence type="ECO:0000256" key="2">
    <source>
        <dbReference type="SAM" id="MobiDB-lite"/>
    </source>
</evidence>
<dbReference type="RefSeq" id="WP_168975885.1">
    <property type="nucleotide sequence ID" value="NZ_JABAGO010000038.1"/>
</dbReference>
<feature type="region of interest" description="Disordered" evidence="2">
    <location>
        <begin position="11"/>
        <end position="53"/>
    </location>
</feature>
<sequence>MKTKQLRKVRFHMNLQHFAEPTTDPEPNAEPAAEPKTSDNEPHKQPEGKTIPYDRFKAVNDDLKTFKETFRELGIEGIDGLKSLATTFSELKKAEEERKRAEMSEIERYQADLEAERTAKQTLEQRISEMEASIQREKINAEFIKVATSHNIAYIDDAKLLADLSAVKIDENGNVVGIEEVVKALVENKPFLLGTKKVPQTIGGPTNHDNDSTTKTADQLLQEAADKARKSGKPEDIAAFSKLKRELGM</sequence>
<dbReference type="Pfam" id="PF06810">
    <property type="entry name" value="Phage_scaffold"/>
    <property type="match status" value="1"/>
</dbReference>
<feature type="coiled-coil region" evidence="1">
    <location>
        <begin position="84"/>
        <end position="140"/>
    </location>
</feature>
<protein>
    <recommendedName>
        <fullName evidence="5">Scaffold protein</fullName>
    </recommendedName>
</protein>
<accession>A0A848CY05</accession>
<evidence type="ECO:0000313" key="3">
    <source>
        <dbReference type="EMBL" id="NMF00009.1"/>
    </source>
</evidence>
<proteinExistence type="predicted"/>
<evidence type="ECO:0000313" key="4">
    <source>
        <dbReference type="Proteomes" id="UP000561326"/>
    </source>
</evidence>
<dbReference type="InterPro" id="IPR009636">
    <property type="entry name" value="SCAF"/>
</dbReference>
<gene>
    <name evidence="3" type="ORF">HF838_17390</name>
</gene>
<keyword evidence="1" id="KW-0175">Coiled coil</keyword>
<name>A0A848CY05_ANEAE</name>
<evidence type="ECO:0008006" key="5">
    <source>
        <dbReference type="Google" id="ProtNLM"/>
    </source>
</evidence>
<dbReference type="EMBL" id="JABAGO010000038">
    <property type="protein sequence ID" value="NMF00009.1"/>
    <property type="molecule type" value="Genomic_DNA"/>
</dbReference>
<organism evidence="3 4">
    <name type="scientific">Aneurinibacillus aneurinilyticus</name>
    <name type="common">Bacillus aneurinolyticus</name>
    <dbReference type="NCBI Taxonomy" id="1391"/>
    <lineage>
        <taxon>Bacteria</taxon>
        <taxon>Bacillati</taxon>
        <taxon>Bacillota</taxon>
        <taxon>Bacilli</taxon>
        <taxon>Bacillales</taxon>
        <taxon>Paenibacillaceae</taxon>
        <taxon>Aneurinibacillus group</taxon>
        <taxon>Aneurinibacillus</taxon>
    </lineage>
</organism>
<feature type="compositionally biased region" description="Basic and acidic residues" evidence="2">
    <location>
        <begin position="36"/>
        <end position="53"/>
    </location>
</feature>
<reference evidence="3 4" key="1">
    <citation type="submission" date="2020-04" db="EMBL/GenBank/DDBJ databases">
        <authorList>
            <person name="Hitch T.C.A."/>
            <person name="Wylensek D."/>
            <person name="Clavel T."/>
        </authorList>
    </citation>
    <scope>NUCLEOTIDE SEQUENCE [LARGE SCALE GENOMIC DNA]</scope>
    <source>
        <strain evidence="3 4">WB01_D5_05</strain>
    </source>
</reference>
<feature type="compositionally biased region" description="Low complexity" evidence="2">
    <location>
        <begin position="19"/>
        <end position="35"/>
    </location>
</feature>
<dbReference type="AlphaFoldDB" id="A0A848CY05"/>